<dbReference type="OrthoDB" id="5690605at2"/>
<dbReference type="EMBL" id="FUFT01000002">
    <property type="protein sequence ID" value="SJL82787.1"/>
    <property type="molecule type" value="Genomic_DNA"/>
</dbReference>
<proteinExistence type="predicted"/>
<accession>A0A1R4B1N0</accession>
<evidence type="ECO:0000313" key="3">
    <source>
        <dbReference type="Proteomes" id="UP000189475"/>
    </source>
</evidence>
<dbReference type="Pfam" id="PF04964">
    <property type="entry name" value="Flp_Fap"/>
    <property type="match status" value="1"/>
</dbReference>
<dbReference type="Proteomes" id="UP000189475">
    <property type="component" value="Unassembled WGS sequence"/>
</dbReference>
<protein>
    <submittedName>
        <fullName evidence="2">Flp/Fap pilin component</fullName>
    </submittedName>
</protein>
<keyword evidence="1" id="KW-1133">Transmembrane helix</keyword>
<name>A0A1R4B1N0_9VIBR</name>
<dbReference type="RefSeq" id="WP_077312396.1">
    <property type="nucleotide sequence ID" value="NZ_AP024887.1"/>
</dbReference>
<keyword evidence="1" id="KW-0812">Transmembrane</keyword>
<dbReference type="InterPro" id="IPR007047">
    <property type="entry name" value="Flp_Fap"/>
</dbReference>
<evidence type="ECO:0000256" key="1">
    <source>
        <dbReference type="SAM" id="Phobius"/>
    </source>
</evidence>
<feature type="transmembrane region" description="Helical" evidence="1">
    <location>
        <begin position="29"/>
        <end position="47"/>
    </location>
</feature>
<evidence type="ECO:0000313" key="2">
    <source>
        <dbReference type="EMBL" id="SJL82787.1"/>
    </source>
</evidence>
<dbReference type="STRING" id="1918946.VPAL9027_00727"/>
<sequence>MFNKLCAKAYATTASYVHSFSADKRGVTAIEYAIIGVAISAIIFAMFNGKLSTALDGAMKTISDNIDSASKIK</sequence>
<dbReference type="AlphaFoldDB" id="A0A1R4B1N0"/>
<organism evidence="2 3">
    <name type="scientific">Vibrio palustris</name>
    <dbReference type="NCBI Taxonomy" id="1918946"/>
    <lineage>
        <taxon>Bacteria</taxon>
        <taxon>Pseudomonadati</taxon>
        <taxon>Pseudomonadota</taxon>
        <taxon>Gammaproteobacteria</taxon>
        <taxon>Vibrionales</taxon>
        <taxon>Vibrionaceae</taxon>
        <taxon>Vibrio</taxon>
    </lineage>
</organism>
<gene>
    <name evidence="2" type="ORF">VPAL9027_00727</name>
</gene>
<reference evidence="2 3" key="1">
    <citation type="submission" date="2017-02" db="EMBL/GenBank/DDBJ databases">
        <authorList>
            <person name="Peterson S.W."/>
        </authorList>
    </citation>
    <scope>NUCLEOTIDE SEQUENCE [LARGE SCALE GENOMIC DNA]</scope>
    <source>
        <strain evidence="2 3">CECT 9027</strain>
    </source>
</reference>
<keyword evidence="3" id="KW-1185">Reference proteome</keyword>
<keyword evidence="1" id="KW-0472">Membrane</keyword>